<feature type="transmembrane region" description="Helical" evidence="1">
    <location>
        <begin position="7"/>
        <end position="27"/>
    </location>
</feature>
<organism evidence="2 3">
    <name type="scientific">Clostridium innocuum</name>
    <dbReference type="NCBI Taxonomy" id="1522"/>
    <lineage>
        <taxon>Bacteria</taxon>
        <taxon>Bacillati</taxon>
        <taxon>Bacillota</taxon>
        <taxon>Clostridia</taxon>
        <taxon>Eubacteriales</taxon>
        <taxon>Clostridiaceae</taxon>
        <taxon>Clostridium</taxon>
    </lineage>
</organism>
<keyword evidence="1" id="KW-0812">Transmembrane</keyword>
<dbReference type="AlphaFoldDB" id="A0A099I2Y1"/>
<evidence type="ECO:0000256" key="1">
    <source>
        <dbReference type="SAM" id="Phobius"/>
    </source>
</evidence>
<feature type="transmembrane region" description="Helical" evidence="1">
    <location>
        <begin position="70"/>
        <end position="88"/>
    </location>
</feature>
<dbReference type="RefSeq" id="WP_044906994.1">
    <property type="nucleotide sequence ID" value="NZ_JQIF01000089.1"/>
</dbReference>
<reference evidence="2 3" key="1">
    <citation type="submission" date="2014-08" db="EMBL/GenBank/DDBJ databases">
        <title>Clostridium innocuum, an unnegligible vancomycin-resistant pathogen causing extra-intestinal infections.</title>
        <authorList>
            <person name="Feng Y."/>
            <person name="Chiu C.-H."/>
        </authorList>
    </citation>
    <scope>NUCLEOTIDE SEQUENCE [LARGE SCALE GENOMIC DNA]</scope>
    <source>
        <strain evidence="2 3">AN88</strain>
    </source>
</reference>
<feature type="transmembrane region" description="Helical" evidence="1">
    <location>
        <begin position="39"/>
        <end position="58"/>
    </location>
</feature>
<evidence type="ECO:0000313" key="3">
    <source>
        <dbReference type="Proteomes" id="UP000030008"/>
    </source>
</evidence>
<keyword evidence="1" id="KW-0472">Membrane</keyword>
<dbReference type="EMBL" id="JQIF01000089">
    <property type="protein sequence ID" value="KGJ52050.1"/>
    <property type="molecule type" value="Genomic_DNA"/>
</dbReference>
<keyword evidence="1" id="KW-1133">Transmembrane helix</keyword>
<accession>A0A099I2Y1</accession>
<protein>
    <submittedName>
        <fullName evidence="2">Uncharacterized protein</fullName>
    </submittedName>
</protein>
<name>A0A099I2Y1_CLOIN</name>
<dbReference type="Proteomes" id="UP000030008">
    <property type="component" value="Unassembled WGS sequence"/>
</dbReference>
<gene>
    <name evidence="2" type="ORF">CIAN88_17305</name>
</gene>
<proteinExistence type="predicted"/>
<sequence length="133" mass="15450">MKYASYLYYLLYPYLMLLSQYPIHTAYKNMMQTYDFTEYYLVFCSVFLLTGISVFLLYHCYQAIQPRIRYGIELVNLILLGSYVYSFFSGNQLLPVFSILLVSDFARGLTMVYAGFTLCDIIKGAISKIHPVS</sequence>
<evidence type="ECO:0000313" key="2">
    <source>
        <dbReference type="EMBL" id="KGJ52050.1"/>
    </source>
</evidence>
<comment type="caution">
    <text evidence="2">The sequence shown here is derived from an EMBL/GenBank/DDBJ whole genome shotgun (WGS) entry which is preliminary data.</text>
</comment>